<proteinExistence type="inferred from homology"/>
<dbReference type="SUPFAM" id="SSF117916">
    <property type="entry name" value="Fe-S cluster assembly (FSCA) domain-like"/>
    <property type="match status" value="1"/>
</dbReference>
<accession>A0AA35XMI9</accession>
<comment type="similarity">
    <text evidence="1">Belongs to the MIP18 family.</text>
</comment>
<evidence type="ECO:0000256" key="2">
    <source>
        <dbReference type="ARBA" id="ARBA00022829"/>
    </source>
</evidence>
<keyword evidence="6" id="KW-1185">Reference proteome</keyword>
<dbReference type="GO" id="GO:0007059">
    <property type="term" value="P:chromosome segregation"/>
    <property type="evidence" value="ECO:0007669"/>
    <property type="project" value="UniProtKB-KW"/>
</dbReference>
<dbReference type="PANTHER" id="PTHR12377">
    <property type="entry name" value="CYTOSOLIC IRON-SULFUR ASSEMBLY COMPONENT 2B-RELATED"/>
    <property type="match status" value="1"/>
</dbReference>
<evidence type="ECO:0000256" key="3">
    <source>
        <dbReference type="SAM" id="MobiDB-lite"/>
    </source>
</evidence>
<organism evidence="5 6">
    <name type="scientific">Geodia barretti</name>
    <name type="common">Barrett's horny sponge</name>
    <dbReference type="NCBI Taxonomy" id="519541"/>
    <lineage>
        <taxon>Eukaryota</taxon>
        <taxon>Metazoa</taxon>
        <taxon>Porifera</taxon>
        <taxon>Demospongiae</taxon>
        <taxon>Heteroscleromorpha</taxon>
        <taxon>Tetractinellida</taxon>
        <taxon>Astrophorina</taxon>
        <taxon>Geodiidae</taxon>
        <taxon>Geodia</taxon>
    </lineage>
</organism>
<keyword evidence="2" id="KW-0159">Chromosome partition</keyword>
<dbReference type="Pfam" id="PF11899">
    <property type="entry name" value="DUF3419"/>
    <property type="match status" value="1"/>
</dbReference>
<dbReference type="InterPro" id="IPR034904">
    <property type="entry name" value="FSCA_dom_sf"/>
</dbReference>
<dbReference type="Gene3D" id="3.30.300.130">
    <property type="entry name" value="Fe-S cluster assembly (FSCA)"/>
    <property type="match status" value="1"/>
</dbReference>
<dbReference type="InterPro" id="IPR021829">
    <property type="entry name" value="DUF3419"/>
</dbReference>
<dbReference type="InterPro" id="IPR039796">
    <property type="entry name" value="MIP18"/>
</dbReference>
<dbReference type="Proteomes" id="UP001174909">
    <property type="component" value="Unassembled WGS sequence"/>
</dbReference>
<feature type="region of interest" description="Disordered" evidence="3">
    <location>
        <begin position="364"/>
        <end position="383"/>
    </location>
</feature>
<dbReference type="AlphaFoldDB" id="A0AA35XMI9"/>
<dbReference type="EMBL" id="CASHTH010004486">
    <property type="protein sequence ID" value="CAI8057985.1"/>
    <property type="molecule type" value="Genomic_DNA"/>
</dbReference>
<dbReference type="PANTHER" id="PTHR12377:SF0">
    <property type="entry name" value="CYTOSOLIC IRON-SULFUR ASSEMBLY COMPONENT 2B"/>
    <property type="match status" value="1"/>
</dbReference>
<feature type="domain" description="MIP18 family-like" evidence="4">
    <location>
        <begin position="426"/>
        <end position="499"/>
    </location>
</feature>
<dbReference type="FunFam" id="3.30.300.130:FF:000005">
    <property type="entry name" value="Mitotic spindle-associated mmxd complex subunit"/>
    <property type="match status" value="1"/>
</dbReference>
<sequence length="544" mass="61599">MDEEISKALSLPEVGYSRVWEDHRVLSKALAIQPQDTVLCITSSGDNVLNLLLDEPRKIIAVDLSQAQNSLLELKLAGIRCLSHHDFLVLLGETDDKLKRWDEIYALVMENGQMPPYAKQYWDIHQKSLKSCGGWLGTFDKYALGFSERKLSGVLSAEQVDEFLSAPSLEEQRQLFDLWPVQKLRQAYREFASTKAQTKGRGTAKFKFVQVSDSEIQDVSWARLERTCRHVPARDNFYLSWLLRGGRGYDPLIRPEYAPPYLTGESFDKLKGLVDRVVVHSGALEEYLTSTGCEKPSKLALSNIFEYMSQESADGVFDTLGSHVPNGGRVVYWEYMNSRAPSCTSAGDTGRARLQEMKEECQRLREEDRSLTQTSRTDQEQKVGVEENKMAALENANPLVFGRTVERQVLPEELDDDVRDEIDAREVFDLLRCINDPEHPLTLEELNVLQEGHIEVDDPGNRVEVLFTPTIPHCSMATLIGLSIRVRLLRALPARFKVDIRIRPGTHASEQAVNKQLADKERVAAALENTHLLEVVNQCLDIKE</sequence>
<evidence type="ECO:0000313" key="6">
    <source>
        <dbReference type="Proteomes" id="UP001174909"/>
    </source>
</evidence>
<protein>
    <submittedName>
        <fullName evidence="5">Cytosolic iron-sulfur assembly component 2B</fullName>
    </submittedName>
</protein>
<dbReference type="GO" id="GO:0097361">
    <property type="term" value="C:cytosolic [4Fe-4S] assembly targeting complex"/>
    <property type="evidence" value="ECO:0007669"/>
    <property type="project" value="TreeGrafter"/>
</dbReference>
<reference evidence="5" key="1">
    <citation type="submission" date="2023-03" db="EMBL/GenBank/DDBJ databases">
        <authorList>
            <person name="Steffen K."/>
            <person name="Cardenas P."/>
        </authorList>
    </citation>
    <scope>NUCLEOTIDE SEQUENCE</scope>
</reference>
<dbReference type="InterPro" id="IPR002744">
    <property type="entry name" value="MIP18-like"/>
</dbReference>
<dbReference type="Pfam" id="PF01883">
    <property type="entry name" value="FeS_assembly_P"/>
    <property type="match status" value="1"/>
</dbReference>
<evidence type="ECO:0000256" key="1">
    <source>
        <dbReference type="ARBA" id="ARBA00010381"/>
    </source>
</evidence>
<comment type="caution">
    <text evidence="5">The sequence shown here is derived from an EMBL/GenBank/DDBJ whole genome shotgun (WGS) entry which is preliminary data.</text>
</comment>
<evidence type="ECO:0000259" key="4">
    <source>
        <dbReference type="Pfam" id="PF01883"/>
    </source>
</evidence>
<gene>
    <name evidence="5" type="ORF">GBAR_LOCUS31554</name>
</gene>
<name>A0AA35XMI9_GEOBA</name>
<evidence type="ECO:0000313" key="5">
    <source>
        <dbReference type="EMBL" id="CAI8057985.1"/>
    </source>
</evidence>
<dbReference type="Gene3D" id="6.10.250.1280">
    <property type="match status" value="1"/>
</dbReference>
<dbReference type="GO" id="GO:0051604">
    <property type="term" value="P:protein maturation"/>
    <property type="evidence" value="ECO:0007669"/>
    <property type="project" value="InterPro"/>
</dbReference>